<dbReference type="RefSeq" id="WP_149798226.1">
    <property type="nucleotide sequence ID" value="NZ_FNBO01000004.1"/>
</dbReference>
<dbReference type="InterPro" id="IPR013096">
    <property type="entry name" value="Cupin_2"/>
</dbReference>
<dbReference type="OrthoDB" id="211197at2157"/>
<dbReference type="InterPro" id="IPR014710">
    <property type="entry name" value="RmlC-like_jellyroll"/>
</dbReference>
<evidence type="ECO:0000259" key="1">
    <source>
        <dbReference type="Pfam" id="PF07883"/>
    </source>
</evidence>
<dbReference type="Pfam" id="PF07883">
    <property type="entry name" value="Cupin_2"/>
    <property type="match status" value="1"/>
</dbReference>
<name>A0A1G7KXY1_9EURY</name>
<sequence>MTLDSYAAAVSDLDPEPGEVESAELVVTDDVLVKAFVLGPGATVDAHEHADATNVFHVVEGEPTVVRDDEEAALAAPAVVENARGAVHGARNDTDERAVLTASIAPLP</sequence>
<dbReference type="EMBL" id="FNBO01000004">
    <property type="protein sequence ID" value="SDF41609.1"/>
    <property type="molecule type" value="Genomic_DNA"/>
</dbReference>
<reference evidence="2 3" key="1">
    <citation type="submission" date="2016-10" db="EMBL/GenBank/DDBJ databases">
        <authorList>
            <person name="Varghese N."/>
            <person name="Submissions S."/>
        </authorList>
    </citation>
    <scope>NUCLEOTIDE SEQUENCE [LARGE SCALE GENOMIC DNA]</scope>
    <source>
        <strain evidence="2 3">CGMCC 1.3527</strain>
    </source>
</reference>
<dbReference type="AlphaFoldDB" id="A0A1G7KXY1"/>
<feature type="domain" description="Cupin type-2" evidence="1">
    <location>
        <begin position="37"/>
        <end position="101"/>
    </location>
</feature>
<evidence type="ECO:0000313" key="2">
    <source>
        <dbReference type="EMBL" id="SDF41609.1"/>
    </source>
</evidence>
<evidence type="ECO:0000313" key="3">
    <source>
        <dbReference type="Proteomes" id="UP000324020"/>
    </source>
</evidence>
<gene>
    <name evidence="2" type="ORF">SAMN04488067_104121</name>
</gene>
<dbReference type="InterPro" id="IPR011051">
    <property type="entry name" value="RmlC_Cupin_sf"/>
</dbReference>
<dbReference type="Gene3D" id="2.60.120.10">
    <property type="entry name" value="Jelly Rolls"/>
    <property type="match status" value="1"/>
</dbReference>
<dbReference type="SUPFAM" id="SSF51182">
    <property type="entry name" value="RmlC-like cupins"/>
    <property type="match status" value="1"/>
</dbReference>
<organism evidence="2 3">
    <name type="scientific">Halorubrum xinjiangense</name>
    <dbReference type="NCBI Taxonomy" id="261291"/>
    <lineage>
        <taxon>Archaea</taxon>
        <taxon>Methanobacteriati</taxon>
        <taxon>Methanobacteriota</taxon>
        <taxon>Stenosarchaea group</taxon>
        <taxon>Halobacteria</taxon>
        <taxon>Halobacteriales</taxon>
        <taxon>Haloferacaceae</taxon>
        <taxon>Halorubrum</taxon>
    </lineage>
</organism>
<accession>A0A1G7KXY1</accession>
<proteinExistence type="predicted"/>
<protein>
    <submittedName>
        <fullName evidence="2">Cupin domain-containing protein</fullName>
    </submittedName>
</protein>
<dbReference type="Proteomes" id="UP000324020">
    <property type="component" value="Unassembled WGS sequence"/>
</dbReference>
<keyword evidence="3" id="KW-1185">Reference proteome</keyword>